<evidence type="ECO:0000313" key="2">
    <source>
        <dbReference type="Proteomes" id="UP000518206"/>
    </source>
</evidence>
<organism evidence="1 2">
    <name type="scientific">Cellulomonas cellasea</name>
    <dbReference type="NCBI Taxonomy" id="43670"/>
    <lineage>
        <taxon>Bacteria</taxon>
        <taxon>Bacillati</taxon>
        <taxon>Actinomycetota</taxon>
        <taxon>Actinomycetes</taxon>
        <taxon>Micrococcales</taxon>
        <taxon>Cellulomonadaceae</taxon>
        <taxon>Cellulomonas</taxon>
    </lineage>
</organism>
<sequence>MTETQNATLQTLKDNAGTGWVAAWTLTNAASCAAARSGDALPFVDAVPLLLASADLRAAEDYLEQARRGLPTRCAAVDIGSSVVALDGPSACRGVERVLCATLESVRHLRSSEPAGVGAVELARVDTLLSSARRLLLGSQR</sequence>
<reference evidence="1 2" key="2">
    <citation type="submission" date="2020-08" db="EMBL/GenBank/DDBJ databases">
        <authorList>
            <person name="Partida-Martinez L."/>
            <person name="Huntemann M."/>
            <person name="Clum A."/>
            <person name="Wang J."/>
            <person name="Palaniappan K."/>
            <person name="Ritter S."/>
            <person name="Chen I.-M."/>
            <person name="Stamatis D."/>
            <person name="Reddy T."/>
            <person name="O'Malley R."/>
            <person name="Daum C."/>
            <person name="Shapiro N."/>
            <person name="Ivanova N."/>
            <person name="Kyrpides N."/>
            <person name="Woyke T."/>
        </authorList>
    </citation>
    <scope>NUCLEOTIDE SEQUENCE [LARGE SCALE GENOMIC DNA]</scope>
    <source>
        <strain evidence="1 2">RAS26</strain>
    </source>
</reference>
<name>A0A7W4YA16_9CELL</name>
<protein>
    <submittedName>
        <fullName evidence="1">Uncharacterized protein</fullName>
    </submittedName>
</protein>
<dbReference type="AlphaFoldDB" id="A0A7W4YA16"/>
<proteinExistence type="predicted"/>
<dbReference type="EMBL" id="JACHVX010000001">
    <property type="protein sequence ID" value="MBB2921277.1"/>
    <property type="molecule type" value="Genomic_DNA"/>
</dbReference>
<dbReference type="Proteomes" id="UP000518206">
    <property type="component" value="Unassembled WGS sequence"/>
</dbReference>
<reference evidence="1 2" key="1">
    <citation type="submission" date="2020-08" db="EMBL/GenBank/DDBJ databases">
        <title>The Agave Microbiome: Exploring the role of microbial communities in plant adaptations to desert environments.</title>
        <authorList>
            <person name="Partida-Martinez L.P."/>
        </authorList>
    </citation>
    <scope>NUCLEOTIDE SEQUENCE [LARGE SCALE GENOMIC DNA]</scope>
    <source>
        <strain evidence="1 2">RAS26</strain>
    </source>
</reference>
<dbReference type="RefSeq" id="WP_183294320.1">
    <property type="nucleotide sequence ID" value="NZ_JACHVX010000001.1"/>
</dbReference>
<evidence type="ECO:0000313" key="1">
    <source>
        <dbReference type="EMBL" id="MBB2921277.1"/>
    </source>
</evidence>
<comment type="caution">
    <text evidence="1">The sequence shown here is derived from an EMBL/GenBank/DDBJ whole genome shotgun (WGS) entry which is preliminary data.</text>
</comment>
<gene>
    <name evidence="1" type="ORF">FHR80_000171</name>
</gene>
<accession>A0A7W4YA16</accession>